<dbReference type="EMBL" id="KZ678395">
    <property type="protein sequence ID" value="PSR97008.1"/>
    <property type="molecule type" value="Genomic_DNA"/>
</dbReference>
<dbReference type="InParanoid" id="A0A2T3AFR3"/>
<evidence type="ECO:0000313" key="2">
    <source>
        <dbReference type="Proteomes" id="UP000241462"/>
    </source>
</evidence>
<dbReference type="AlphaFoldDB" id="A0A2T3AFR3"/>
<accession>A0A2T3AFR3</accession>
<keyword evidence="2" id="KW-1185">Reference proteome</keyword>
<dbReference type="Proteomes" id="UP000241462">
    <property type="component" value="Unassembled WGS sequence"/>
</dbReference>
<evidence type="ECO:0000313" key="1">
    <source>
        <dbReference type="EMBL" id="PSR97008.1"/>
    </source>
</evidence>
<reference evidence="1 2" key="1">
    <citation type="journal article" date="2018" name="Mycol. Prog.">
        <title>Coniella lustricola, a new species from submerged detritus.</title>
        <authorList>
            <person name="Raudabaugh D.B."/>
            <person name="Iturriaga T."/>
            <person name="Carver A."/>
            <person name="Mondo S."/>
            <person name="Pangilinan J."/>
            <person name="Lipzen A."/>
            <person name="He G."/>
            <person name="Amirebrahimi M."/>
            <person name="Grigoriev I.V."/>
            <person name="Miller A.N."/>
        </authorList>
    </citation>
    <scope>NUCLEOTIDE SEQUENCE [LARGE SCALE GENOMIC DNA]</scope>
    <source>
        <strain evidence="1 2">B22-T-1</strain>
    </source>
</reference>
<gene>
    <name evidence="1" type="ORF">BD289DRAFT_426703</name>
</gene>
<protein>
    <submittedName>
        <fullName evidence="1">Uncharacterized protein</fullName>
    </submittedName>
</protein>
<name>A0A2T3AFR3_9PEZI</name>
<sequence>MLFLVFNSAIAAMGTPIAIHGVLRLSCRWADPQKCATNSMVEIGIILMVKYWLSTKPFFHALTSPEFEKRKPQFTMLETQIRDH</sequence>
<organism evidence="1 2">
    <name type="scientific">Coniella lustricola</name>
    <dbReference type="NCBI Taxonomy" id="2025994"/>
    <lineage>
        <taxon>Eukaryota</taxon>
        <taxon>Fungi</taxon>
        <taxon>Dikarya</taxon>
        <taxon>Ascomycota</taxon>
        <taxon>Pezizomycotina</taxon>
        <taxon>Sordariomycetes</taxon>
        <taxon>Sordariomycetidae</taxon>
        <taxon>Diaporthales</taxon>
        <taxon>Schizoparmaceae</taxon>
        <taxon>Coniella</taxon>
    </lineage>
</organism>
<proteinExistence type="predicted"/>